<organism evidence="1 2">
    <name type="scientific">Irpex rosettiformis</name>
    <dbReference type="NCBI Taxonomy" id="378272"/>
    <lineage>
        <taxon>Eukaryota</taxon>
        <taxon>Fungi</taxon>
        <taxon>Dikarya</taxon>
        <taxon>Basidiomycota</taxon>
        <taxon>Agaricomycotina</taxon>
        <taxon>Agaricomycetes</taxon>
        <taxon>Polyporales</taxon>
        <taxon>Irpicaceae</taxon>
        <taxon>Irpex</taxon>
    </lineage>
</organism>
<gene>
    <name evidence="1" type="ORF">BDY19DRAFT_940215</name>
</gene>
<evidence type="ECO:0000313" key="1">
    <source>
        <dbReference type="EMBL" id="KAI0090449.1"/>
    </source>
</evidence>
<sequence>MDDMGPLAEQLVAVEIISSSSEVDQLEARSQHNARQPIFSLPPELLGKIIGYLRDISPLYPRWIHPSTLKAHRNPLWWHRLRWVMVTHVCRALRNVALSHAELWSTISSTGMCESWSLEFLRRSKSAPITLELLRPGVRDPHPERFLQQIQDPYNICRIRRITTTNTSLLAVAFLQELFEYPAPLLEKLEISRCSGCYARHDDPVVIMPPNCFKSYAPNLREILLEGVSFSWSSFAFSSLTRLIVKRGRASSNLPSSSNWSAQAPAPPTEAFADCLRSLPLLEVLVLQEALPYVPPAGSGLGHSISLPNLQQLRIEDSVSGCAWFLGSLDIPFLIDMLEIHATIDSDLSHVNLSGLLWFLSSYIPRIGAPISELQLDIQQDTLCIDITPYLECDDDISNSFVDRYSVMHTTLKTFELSKLRLLTIAVNKNTAQLADFMDHRFWNNLYHTCASATAIQVQGFATVTLLPFLATRNLPHWTLPAFVEPRAPLFPTLKELAIDLCVGDGLQGASESDREERHVAFVRECLASRAGYAPLLERLYVDMDEELCYLGRELTNSLLSVAKDVDSGVYSW</sequence>
<accession>A0ACB8U8F6</accession>
<dbReference type="EMBL" id="MU274908">
    <property type="protein sequence ID" value="KAI0090449.1"/>
    <property type="molecule type" value="Genomic_DNA"/>
</dbReference>
<dbReference type="Proteomes" id="UP001055072">
    <property type="component" value="Unassembled WGS sequence"/>
</dbReference>
<proteinExistence type="predicted"/>
<protein>
    <submittedName>
        <fullName evidence="1">Uncharacterized protein</fullName>
    </submittedName>
</protein>
<keyword evidence="2" id="KW-1185">Reference proteome</keyword>
<comment type="caution">
    <text evidence="1">The sequence shown here is derived from an EMBL/GenBank/DDBJ whole genome shotgun (WGS) entry which is preliminary data.</text>
</comment>
<evidence type="ECO:0000313" key="2">
    <source>
        <dbReference type="Proteomes" id="UP001055072"/>
    </source>
</evidence>
<name>A0ACB8U8F6_9APHY</name>
<reference evidence="1" key="1">
    <citation type="journal article" date="2021" name="Environ. Microbiol.">
        <title>Gene family expansions and transcriptome signatures uncover fungal adaptations to wood decay.</title>
        <authorList>
            <person name="Hage H."/>
            <person name="Miyauchi S."/>
            <person name="Viragh M."/>
            <person name="Drula E."/>
            <person name="Min B."/>
            <person name="Chaduli D."/>
            <person name="Navarro D."/>
            <person name="Favel A."/>
            <person name="Norest M."/>
            <person name="Lesage-Meessen L."/>
            <person name="Balint B."/>
            <person name="Merenyi Z."/>
            <person name="de Eugenio L."/>
            <person name="Morin E."/>
            <person name="Martinez A.T."/>
            <person name="Baldrian P."/>
            <person name="Stursova M."/>
            <person name="Martinez M.J."/>
            <person name="Novotny C."/>
            <person name="Magnuson J.K."/>
            <person name="Spatafora J.W."/>
            <person name="Maurice S."/>
            <person name="Pangilinan J."/>
            <person name="Andreopoulos W."/>
            <person name="LaButti K."/>
            <person name="Hundley H."/>
            <person name="Na H."/>
            <person name="Kuo A."/>
            <person name="Barry K."/>
            <person name="Lipzen A."/>
            <person name="Henrissat B."/>
            <person name="Riley R."/>
            <person name="Ahrendt S."/>
            <person name="Nagy L.G."/>
            <person name="Grigoriev I.V."/>
            <person name="Martin F."/>
            <person name="Rosso M.N."/>
        </authorList>
    </citation>
    <scope>NUCLEOTIDE SEQUENCE</scope>
    <source>
        <strain evidence="1">CBS 384.51</strain>
    </source>
</reference>